<evidence type="ECO:0000256" key="3">
    <source>
        <dbReference type="ARBA" id="ARBA00004939"/>
    </source>
</evidence>
<keyword evidence="5 9" id="KW-0312">Gluconeogenesis</keyword>
<dbReference type="GO" id="GO:0006094">
    <property type="term" value="P:gluconeogenesis"/>
    <property type="evidence" value="ECO:0007669"/>
    <property type="project" value="UniProtKB-UniRule"/>
</dbReference>
<dbReference type="GO" id="GO:0019563">
    <property type="term" value="P:glycerol catabolic process"/>
    <property type="evidence" value="ECO:0007669"/>
    <property type="project" value="TreeGrafter"/>
</dbReference>
<keyword evidence="7 9" id="KW-0324">Glycolysis</keyword>
<dbReference type="InterPro" id="IPR022896">
    <property type="entry name" value="TrioseP_Isoase_bac/euk"/>
</dbReference>
<dbReference type="GO" id="GO:0005829">
    <property type="term" value="C:cytosol"/>
    <property type="evidence" value="ECO:0007669"/>
    <property type="project" value="TreeGrafter"/>
</dbReference>
<dbReference type="NCBIfam" id="TIGR00419">
    <property type="entry name" value="tim"/>
    <property type="match status" value="1"/>
</dbReference>
<comment type="pathway">
    <text evidence="2 9 10">Carbohydrate degradation; glycolysis; D-glyceraldehyde 3-phosphate from glycerone phosphate: step 1/1.</text>
</comment>
<sequence length="246" mass="24603">MTKLIVGNWKMNGRTEAAASLAHALVAGADGLEAKLVVCPPATQLAAVGAIVAGSPVGLGGQDCAAEAEGAHTGDIAAVMLTDLGASHVILGHSERRTDRGETDAIVHAKTDAAIAAGLIPIVCVGETLAEREANRDEEVIDAQLAASLPDGFAAAGGVIAYEPVWAIGTGKAATEQDVATIHAMIRRALVERYGDAGAKIAILYGGSVKAANAASLLAVAEVGGALVGGASLKAEEFLSIARAAR</sequence>
<reference evidence="11 12" key="1">
    <citation type="submission" date="2020-08" db="EMBL/GenBank/DDBJ databases">
        <title>Genomic Encyclopedia of Type Strains, Phase III (KMG-III): the genomes of soil and plant-associated and newly described type strains.</title>
        <authorList>
            <person name="Whitman W."/>
        </authorList>
    </citation>
    <scope>NUCLEOTIDE SEQUENCE [LARGE SCALE GENOMIC DNA]</scope>
    <source>
        <strain evidence="11 12">CECT 8088</strain>
    </source>
</reference>
<evidence type="ECO:0000256" key="10">
    <source>
        <dbReference type="RuleBase" id="RU363013"/>
    </source>
</evidence>
<dbReference type="CDD" id="cd00311">
    <property type="entry name" value="TIM"/>
    <property type="match status" value="1"/>
</dbReference>
<comment type="function">
    <text evidence="9">Involved in the gluconeogenesis. Catalyzes stereospecifically the conversion of dihydroxyacetone phosphate (DHAP) to D-glyceraldehyde-3-phosphate (G3P).</text>
</comment>
<dbReference type="SUPFAM" id="SSF51351">
    <property type="entry name" value="Triosephosphate isomerase (TIM)"/>
    <property type="match status" value="1"/>
</dbReference>
<evidence type="ECO:0000256" key="1">
    <source>
        <dbReference type="ARBA" id="ARBA00000148"/>
    </source>
</evidence>
<name>A0A839UZM2_9PROT</name>
<dbReference type="AlphaFoldDB" id="A0A839UZM2"/>
<comment type="catalytic activity">
    <reaction evidence="1">
        <text>L-erythrulose 1-phosphate = D-erythrulose 4-phosphate</text>
        <dbReference type="Rhea" id="RHEA:49588"/>
        <dbReference type="ChEBI" id="CHEBI:58002"/>
        <dbReference type="ChEBI" id="CHEBI:90796"/>
        <dbReference type="EC" id="5.3.1.33"/>
    </reaction>
</comment>
<dbReference type="GO" id="GO:0004807">
    <property type="term" value="F:triose-phosphate isomerase activity"/>
    <property type="evidence" value="ECO:0007669"/>
    <property type="project" value="UniProtKB-UniRule"/>
</dbReference>
<organism evidence="11 12">
    <name type="scientific">Endobacter medicaginis</name>
    <dbReference type="NCBI Taxonomy" id="1181271"/>
    <lineage>
        <taxon>Bacteria</taxon>
        <taxon>Pseudomonadati</taxon>
        <taxon>Pseudomonadota</taxon>
        <taxon>Alphaproteobacteria</taxon>
        <taxon>Acetobacterales</taxon>
        <taxon>Acetobacteraceae</taxon>
        <taxon>Endobacter</taxon>
    </lineage>
</organism>
<evidence type="ECO:0000256" key="2">
    <source>
        <dbReference type="ARBA" id="ARBA00004680"/>
    </source>
</evidence>
<feature type="binding site" evidence="9">
    <location>
        <position position="169"/>
    </location>
    <ligand>
        <name>substrate</name>
    </ligand>
</feature>
<dbReference type="PROSITE" id="PS51440">
    <property type="entry name" value="TIM_2"/>
    <property type="match status" value="1"/>
</dbReference>
<dbReference type="EMBL" id="JACHXV010000002">
    <property type="protein sequence ID" value="MBB3172739.1"/>
    <property type="molecule type" value="Genomic_DNA"/>
</dbReference>
<gene>
    <name evidence="9" type="primary">tpiA</name>
    <name evidence="11" type="ORF">FHR90_000553</name>
</gene>
<dbReference type="InterPro" id="IPR000652">
    <property type="entry name" value="Triosephosphate_isomerase"/>
</dbReference>
<feature type="active site" description="Proton acceptor" evidence="9">
    <location>
        <position position="163"/>
    </location>
</feature>
<dbReference type="InterPro" id="IPR013785">
    <property type="entry name" value="Aldolase_TIM"/>
</dbReference>
<evidence type="ECO:0000256" key="4">
    <source>
        <dbReference type="ARBA" id="ARBA00007422"/>
    </source>
</evidence>
<dbReference type="UniPathway" id="UPA00109">
    <property type="reaction ID" value="UER00189"/>
</dbReference>
<comment type="pathway">
    <text evidence="3">Carbohydrate metabolism; erythritol degradation.</text>
</comment>
<dbReference type="InterPro" id="IPR020861">
    <property type="entry name" value="Triosephosphate_isomerase_AS"/>
</dbReference>
<keyword evidence="8 9" id="KW-0413">Isomerase</keyword>
<comment type="catalytic activity">
    <reaction evidence="9 10">
        <text>D-glyceraldehyde 3-phosphate = dihydroxyacetone phosphate</text>
        <dbReference type="Rhea" id="RHEA:18585"/>
        <dbReference type="ChEBI" id="CHEBI:57642"/>
        <dbReference type="ChEBI" id="CHEBI:59776"/>
        <dbReference type="EC" id="5.3.1.1"/>
    </reaction>
</comment>
<comment type="subunit">
    <text evidence="9 10">Homodimer.</text>
</comment>
<feature type="binding site" evidence="9">
    <location>
        <begin position="229"/>
        <end position="230"/>
    </location>
    <ligand>
        <name>substrate</name>
    </ligand>
</feature>
<evidence type="ECO:0000256" key="5">
    <source>
        <dbReference type="ARBA" id="ARBA00022432"/>
    </source>
</evidence>
<dbReference type="UniPathway" id="UPA00138"/>
<accession>A0A839UZM2</accession>
<dbReference type="EC" id="5.3.1.1" evidence="9 10"/>
<comment type="subcellular location">
    <subcellularLocation>
        <location evidence="9 10">Cytoplasm</location>
    </subcellularLocation>
</comment>
<dbReference type="FunFam" id="3.20.20.70:FF:000016">
    <property type="entry name" value="Triosephosphate isomerase"/>
    <property type="match status" value="1"/>
</dbReference>
<comment type="caution">
    <text evidence="11">The sequence shown here is derived from an EMBL/GenBank/DDBJ whole genome shotgun (WGS) entry which is preliminary data.</text>
</comment>
<feature type="binding site" evidence="9">
    <location>
        <position position="208"/>
    </location>
    <ligand>
        <name>substrate</name>
    </ligand>
</feature>
<feature type="active site" description="Electrophile" evidence="9">
    <location>
        <position position="93"/>
    </location>
</feature>
<evidence type="ECO:0000256" key="9">
    <source>
        <dbReference type="HAMAP-Rule" id="MF_00147"/>
    </source>
</evidence>
<evidence type="ECO:0000313" key="12">
    <source>
        <dbReference type="Proteomes" id="UP000557688"/>
    </source>
</evidence>
<evidence type="ECO:0000256" key="6">
    <source>
        <dbReference type="ARBA" id="ARBA00022490"/>
    </source>
</evidence>
<dbReference type="HAMAP" id="MF_00147_B">
    <property type="entry name" value="TIM_B"/>
    <property type="match status" value="1"/>
</dbReference>
<evidence type="ECO:0000313" key="11">
    <source>
        <dbReference type="EMBL" id="MBB3172739.1"/>
    </source>
</evidence>
<dbReference type="PANTHER" id="PTHR21139:SF42">
    <property type="entry name" value="TRIOSEPHOSPHATE ISOMERASE"/>
    <property type="match status" value="1"/>
</dbReference>
<evidence type="ECO:0000256" key="8">
    <source>
        <dbReference type="ARBA" id="ARBA00023235"/>
    </source>
</evidence>
<dbReference type="PROSITE" id="PS00171">
    <property type="entry name" value="TIM_1"/>
    <property type="match status" value="1"/>
</dbReference>
<evidence type="ECO:0000256" key="7">
    <source>
        <dbReference type="ARBA" id="ARBA00023152"/>
    </source>
</evidence>
<dbReference type="Proteomes" id="UP000557688">
    <property type="component" value="Unassembled WGS sequence"/>
</dbReference>
<dbReference type="Pfam" id="PF00121">
    <property type="entry name" value="TIM"/>
    <property type="match status" value="1"/>
</dbReference>
<keyword evidence="12" id="KW-1185">Reference proteome</keyword>
<comment type="pathway">
    <text evidence="9 10">Carbohydrate biosynthesis; gluconeogenesis.</text>
</comment>
<dbReference type="UniPathway" id="UPA01066"/>
<dbReference type="Gene3D" id="3.20.20.70">
    <property type="entry name" value="Aldolase class I"/>
    <property type="match status" value="1"/>
</dbReference>
<dbReference type="GO" id="GO:0006096">
    <property type="term" value="P:glycolytic process"/>
    <property type="evidence" value="ECO:0007669"/>
    <property type="project" value="UniProtKB-UniRule"/>
</dbReference>
<keyword evidence="6 9" id="KW-0963">Cytoplasm</keyword>
<comment type="similarity">
    <text evidence="4 9 10">Belongs to the triosephosphate isomerase family.</text>
</comment>
<feature type="binding site" evidence="9">
    <location>
        <begin position="8"/>
        <end position="10"/>
    </location>
    <ligand>
        <name>substrate</name>
    </ligand>
</feature>
<dbReference type="GO" id="GO:0046166">
    <property type="term" value="P:glyceraldehyde-3-phosphate biosynthetic process"/>
    <property type="evidence" value="ECO:0007669"/>
    <property type="project" value="TreeGrafter"/>
</dbReference>
<dbReference type="RefSeq" id="WP_183274718.1">
    <property type="nucleotide sequence ID" value="NZ_JACHXV010000002.1"/>
</dbReference>
<dbReference type="InterPro" id="IPR035990">
    <property type="entry name" value="TIM_sf"/>
</dbReference>
<protein>
    <recommendedName>
        <fullName evidence="9 10">Triosephosphate isomerase</fullName>
        <shortName evidence="9">TIM</shortName>
        <shortName evidence="9">TPI</shortName>
        <ecNumber evidence="9 10">5.3.1.1</ecNumber>
    </recommendedName>
    <alternativeName>
        <fullName evidence="9">Triose-phosphate isomerase</fullName>
    </alternativeName>
</protein>
<dbReference type="PANTHER" id="PTHR21139">
    <property type="entry name" value="TRIOSEPHOSPHATE ISOMERASE"/>
    <property type="match status" value="1"/>
</dbReference>
<proteinExistence type="inferred from homology"/>